<proteinExistence type="predicted"/>
<gene>
    <name evidence="1" type="ORF">ENF18_01010</name>
</gene>
<dbReference type="CDD" id="cd04486">
    <property type="entry name" value="YhcR_OBF_like"/>
    <property type="match status" value="2"/>
</dbReference>
<dbReference type="AlphaFoldDB" id="A0A7C0ZC27"/>
<dbReference type="EMBL" id="DQWE01000047">
    <property type="protein sequence ID" value="HDI82354.1"/>
    <property type="molecule type" value="Genomic_DNA"/>
</dbReference>
<dbReference type="InterPro" id="IPR036691">
    <property type="entry name" value="Endo/exonu/phosph_ase_sf"/>
</dbReference>
<reference evidence="1" key="1">
    <citation type="journal article" date="2020" name="mSystems">
        <title>Genome- and Community-Level Interaction Insights into Carbon Utilization and Element Cycling Functions of Hydrothermarchaeota in Hydrothermal Sediment.</title>
        <authorList>
            <person name="Zhou Z."/>
            <person name="Liu Y."/>
            <person name="Xu W."/>
            <person name="Pan J."/>
            <person name="Luo Z.H."/>
            <person name="Li M."/>
        </authorList>
    </citation>
    <scope>NUCLEOTIDE SEQUENCE [LARGE SCALE GENOMIC DNA]</scope>
    <source>
        <strain evidence="1">HyVt-102</strain>
    </source>
</reference>
<dbReference type="PANTHER" id="PTHR42834:SF1">
    <property type="entry name" value="ENDONUCLEASE_EXONUCLEASE_PHOSPHATASE FAMILY PROTEIN (AFU_ORTHOLOGUE AFUA_3G09210)"/>
    <property type="match status" value="1"/>
</dbReference>
<evidence type="ECO:0008006" key="2">
    <source>
        <dbReference type="Google" id="ProtNLM"/>
    </source>
</evidence>
<accession>A0A7C0ZC27</accession>
<feature type="non-terminal residue" evidence="1">
    <location>
        <position position="598"/>
    </location>
</feature>
<evidence type="ECO:0000313" key="1">
    <source>
        <dbReference type="EMBL" id="HDI82354.1"/>
    </source>
</evidence>
<dbReference type="Gene3D" id="3.60.10.10">
    <property type="entry name" value="Endonuclease/exonuclease/phosphatase"/>
    <property type="match status" value="1"/>
</dbReference>
<dbReference type="SUPFAM" id="SSF56219">
    <property type="entry name" value="DNase I-like"/>
    <property type="match status" value="1"/>
</dbReference>
<name>A0A7C0ZC27_UNCW3</name>
<organism evidence="1">
    <name type="scientific">candidate division WOR-3 bacterium</name>
    <dbReference type="NCBI Taxonomy" id="2052148"/>
    <lineage>
        <taxon>Bacteria</taxon>
        <taxon>Bacteria division WOR-3</taxon>
    </lineage>
</organism>
<comment type="caution">
    <text evidence="1">The sequence shown here is derived from an EMBL/GenBank/DDBJ whole genome shotgun (WGS) entry which is preliminary data.</text>
</comment>
<sequence>MMKRIILLFFFIGFVLFGQTVVTIEEIQGHAASSPYDGQVVKTYGVVTGVFSSGFFMEMKPGGAWRGIYVYLGSAPSVSVGDSVEVTGTVDEYYSLTELKGNPTVNILGSSTPPPPVDVQTGPANDEQWEGVLIRVVDAVCESLPNAYGEWIVDDGTGNLMVDDMGVSFTPTVGDTYTITGPLTYTYSRFKIEPRDANDISGPIHFTFHTIYEIQGQTTVSPYVDSNVVTTGIVTGVFNSGYFIEESPFTPWHGIYVYTNSAPGVSRGDSVIVKGTVSEYRGFTEISLFKDSVVATGKHVPPYLTKTDSVNLEAYEGLLVKVMDATVQDTGLAGAEFTIDDGTGICRVDNWGVTFHPYPDDVLDLIGCVDVYDDTAKIEPRDSADVNFHPMFRDISRNPLNPNFLQNVLIKARIIDNSQVLYDSLYYKVNSGVYTSIYHDSTRLDTFYFTIPKYNKGDTVHYYLWAEDDSSGVSTTSDFYYIVGDTGFIQFRVLTYNVLDFSGTSASARADDFEIVMRYINPDIVVIQELINEAGADTLLNRLNQAGIGTWSRAAFWDGPDTDNMLFYKNSIVSLVSQDTIIPPDGLRAISEYVVEVN</sequence>
<dbReference type="Proteomes" id="UP000885847">
    <property type="component" value="Unassembled WGS sequence"/>
</dbReference>
<dbReference type="PANTHER" id="PTHR42834">
    <property type="entry name" value="ENDONUCLEASE/EXONUCLEASE/PHOSPHATASE FAMILY PROTEIN (AFU_ORTHOLOGUE AFUA_3G09210)"/>
    <property type="match status" value="1"/>
</dbReference>
<protein>
    <recommendedName>
        <fullName evidence="2">Endonuclease/exonuclease/phosphatase domain-containing protein</fullName>
    </recommendedName>
</protein>